<dbReference type="GO" id="GO:0005737">
    <property type="term" value="C:cytoplasm"/>
    <property type="evidence" value="ECO:0007669"/>
    <property type="project" value="TreeGrafter"/>
</dbReference>
<keyword evidence="5 8" id="KW-0289">Folate biosynthesis</keyword>
<dbReference type="RefSeq" id="WP_173284125.1">
    <property type="nucleotide sequence ID" value="NZ_CP054020.1"/>
</dbReference>
<feature type="domain" description="Dihydroneopterin aldolase/epimerase" evidence="9">
    <location>
        <begin position="5"/>
        <end position="116"/>
    </location>
</feature>
<dbReference type="FunFam" id="3.30.1130.10:FF:000002">
    <property type="entry name" value="7,8-dihydroneopterin aldolase"/>
    <property type="match status" value="1"/>
</dbReference>
<dbReference type="KEGG" id="txa:HQN79_02525"/>
<dbReference type="EMBL" id="CP054020">
    <property type="protein sequence ID" value="QKI88527.1"/>
    <property type="molecule type" value="Genomic_DNA"/>
</dbReference>
<dbReference type="PANTHER" id="PTHR42844:SF1">
    <property type="entry name" value="DIHYDRONEOPTERIN ALDOLASE 1-RELATED"/>
    <property type="match status" value="1"/>
</dbReference>
<evidence type="ECO:0000256" key="6">
    <source>
        <dbReference type="ARBA" id="ARBA00023235"/>
    </source>
</evidence>
<dbReference type="AlphaFoldDB" id="A0A7D4TDB9"/>
<dbReference type="GO" id="GO:0046654">
    <property type="term" value="P:tetrahydrofolate biosynthetic process"/>
    <property type="evidence" value="ECO:0007669"/>
    <property type="project" value="UniProtKB-UniRule"/>
</dbReference>
<comment type="catalytic activity">
    <reaction evidence="2 8">
        <text>7,8-dihydroneopterin = 6-hydroxymethyl-7,8-dihydropterin + glycolaldehyde</text>
        <dbReference type="Rhea" id="RHEA:10540"/>
        <dbReference type="ChEBI" id="CHEBI:17001"/>
        <dbReference type="ChEBI" id="CHEBI:17071"/>
        <dbReference type="ChEBI" id="CHEBI:44841"/>
        <dbReference type="EC" id="4.1.2.25"/>
    </reaction>
</comment>
<comment type="function">
    <text evidence="8">Catalyzes the conversion of 7,8-dihydroneopterin to 6-hydroxymethyl-7,8-dihydropterin.</text>
</comment>
<dbReference type="GO" id="GO:0004150">
    <property type="term" value="F:dihydroneopterin aldolase activity"/>
    <property type="evidence" value="ECO:0007669"/>
    <property type="project" value="UniProtKB-UniRule"/>
</dbReference>
<comment type="pathway">
    <text evidence="3 8">Cofactor biosynthesis; tetrahydrofolate biosynthesis; 2-amino-4-hydroxy-6-hydroxymethyl-7,8-dihydropteridine diphosphate from 7,8-dihydroneopterin triphosphate: step 3/4.</text>
</comment>
<dbReference type="GO" id="GO:0046656">
    <property type="term" value="P:folic acid biosynthetic process"/>
    <property type="evidence" value="ECO:0007669"/>
    <property type="project" value="UniProtKB-UniRule"/>
</dbReference>
<comment type="similarity">
    <text evidence="4 8">Belongs to the DHNA family.</text>
</comment>
<accession>A0A7D4TDB9</accession>
<name>A0A7D4TDB9_9GAMM</name>
<evidence type="ECO:0000256" key="3">
    <source>
        <dbReference type="ARBA" id="ARBA00005013"/>
    </source>
</evidence>
<dbReference type="InterPro" id="IPR043133">
    <property type="entry name" value="GTP-CH-I_C/QueF"/>
</dbReference>
<keyword evidence="6" id="KW-0413">Isomerase</keyword>
<reference evidence="10 11" key="1">
    <citation type="submission" date="2020-05" db="EMBL/GenBank/DDBJ databases">
        <title>Thiomicrorhabdus sediminis sp.nov. and Thiomicrorhabdus xiamenensis sp.nov., novel sulfur-oxidizing bacteria isolated from coastal sediment.</title>
        <authorList>
            <person name="Liu X."/>
        </authorList>
    </citation>
    <scope>NUCLEOTIDE SEQUENCE [LARGE SCALE GENOMIC DNA]</scope>
    <source>
        <strain evidence="10 11">G2</strain>
    </source>
</reference>
<evidence type="ECO:0000256" key="7">
    <source>
        <dbReference type="ARBA" id="ARBA00023239"/>
    </source>
</evidence>
<evidence type="ECO:0000313" key="10">
    <source>
        <dbReference type="EMBL" id="QKI88527.1"/>
    </source>
</evidence>
<keyword evidence="11" id="KW-1185">Reference proteome</keyword>
<dbReference type="Proteomes" id="UP000504724">
    <property type="component" value="Chromosome"/>
</dbReference>
<dbReference type="NCBIfam" id="TIGR00526">
    <property type="entry name" value="folB_dom"/>
    <property type="match status" value="1"/>
</dbReference>
<dbReference type="EC" id="4.1.2.25" evidence="8"/>
<dbReference type="NCBIfam" id="TIGR00525">
    <property type="entry name" value="folB"/>
    <property type="match status" value="1"/>
</dbReference>
<dbReference type="SMART" id="SM00905">
    <property type="entry name" value="FolB"/>
    <property type="match status" value="1"/>
</dbReference>
<dbReference type="GO" id="GO:0016853">
    <property type="term" value="F:isomerase activity"/>
    <property type="evidence" value="ECO:0007669"/>
    <property type="project" value="UniProtKB-KW"/>
</dbReference>
<sequence>MHDIIYIEGLKTDAIIGIYDWEKQQRQPLIFDLEMSVPIANAAKSDQIEDTVDYKSVADFIIEWAGNSRFDLLETLLEQLTEELFSRFSAIRHLKIKIGKPQAVPQAKTVGLIIQRSRQE</sequence>
<dbReference type="UniPathway" id="UPA00077">
    <property type="reaction ID" value="UER00154"/>
</dbReference>
<evidence type="ECO:0000256" key="5">
    <source>
        <dbReference type="ARBA" id="ARBA00022909"/>
    </source>
</evidence>
<dbReference type="InterPro" id="IPR006156">
    <property type="entry name" value="Dihydroneopterin_aldolase"/>
</dbReference>
<organism evidence="10 11">
    <name type="scientific">Thiomicrorhabdus xiamenensis</name>
    <dbReference type="NCBI Taxonomy" id="2739063"/>
    <lineage>
        <taxon>Bacteria</taxon>
        <taxon>Pseudomonadati</taxon>
        <taxon>Pseudomonadota</taxon>
        <taxon>Gammaproteobacteria</taxon>
        <taxon>Thiotrichales</taxon>
        <taxon>Piscirickettsiaceae</taxon>
        <taxon>Thiomicrorhabdus</taxon>
    </lineage>
</organism>
<evidence type="ECO:0000256" key="1">
    <source>
        <dbReference type="ARBA" id="ARBA00000693"/>
    </source>
</evidence>
<proteinExistence type="inferred from homology"/>
<evidence type="ECO:0000313" key="11">
    <source>
        <dbReference type="Proteomes" id="UP000504724"/>
    </source>
</evidence>
<keyword evidence="7 8" id="KW-0456">Lyase</keyword>
<evidence type="ECO:0000256" key="4">
    <source>
        <dbReference type="ARBA" id="ARBA00005708"/>
    </source>
</evidence>
<dbReference type="Gene3D" id="3.30.1130.10">
    <property type="match status" value="1"/>
</dbReference>
<dbReference type="SUPFAM" id="SSF55620">
    <property type="entry name" value="Tetrahydrobiopterin biosynthesis enzymes-like"/>
    <property type="match status" value="1"/>
</dbReference>
<evidence type="ECO:0000259" key="9">
    <source>
        <dbReference type="SMART" id="SM00905"/>
    </source>
</evidence>
<comment type="catalytic activity">
    <reaction evidence="1">
        <text>7,8-dihydroneopterin = 7,8-dihydromonapterin</text>
        <dbReference type="Rhea" id="RHEA:45328"/>
        <dbReference type="ChEBI" id="CHEBI:17001"/>
        <dbReference type="ChEBI" id="CHEBI:71175"/>
        <dbReference type="EC" id="5.1.99.8"/>
    </reaction>
</comment>
<dbReference type="PANTHER" id="PTHR42844">
    <property type="entry name" value="DIHYDRONEOPTERIN ALDOLASE 1-RELATED"/>
    <property type="match status" value="1"/>
</dbReference>
<dbReference type="Pfam" id="PF02152">
    <property type="entry name" value="FolB"/>
    <property type="match status" value="1"/>
</dbReference>
<dbReference type="InterPro" id="IPR006157">
    <property type="entry name" value="FolB_dom"/>
</dbReference>
<evidence type="ECO:0000256" key="8">
    <source>
        <dbReference type="RuleBase" id="RU362079"/>
    </source>
</evidence>
<protein>
    <recommendedName>
        <fullName evidence="8">7,8-dihydroneopterin aldolase</fullName>
        <ecNumber evidence="8">4.1.2.25</ecNumber>
    </recommendedName>
</protein>
<gene>
    <name evidence="10" type="primary">folB</name>
    <name evidence="10" type="ORF">HQN79_02525</name>
</gene>
<evidence type="ECO:0000256" key="2">
    <source>
        <dbReference type="ARBA" id="ARBA00001353"/>
    </source>
</evidence>